<keyword evidence="2" id="KW-1185">Reference proteome</keyword>
<evidence type="ECO:0000313" key="2">
    <source>
        <dbReference type="Proteomes" id="UP000248326"/>
    </source>
</evidence>
<evidence type="ECO:0000313" key="1">
    <source>
        <dbReference type="EMBL" id="PYE50967.1"/>
    </source>
</evidence>
<organism evidence="1 2">
    <name type="scientific">Deinococcus yavapaiensis KR-236</name>
    <dbReference type="NCBI Taxonomy" id="694435"/>
    <lineage>
        <taxon>Bacteria</taxon>
        <taxon>Thermotogati</taxon>
        <taxon>Deinococcota</taxon>
        <taxon>Deinococci</taxon>
        <taxon>Deinococcales</taxon>
        <taxon>Deinococcaceae</taxon>
        <taxon>Deinococcus</taxon>
    </lineage>
</organism>
<reference evidence="1 2" key="1">
    <citation type="submission" date="2018-06" db="EMBL/GenBank/DDBJ databases">
        <title>Genomic Encyclopedia of Type Strains, Phase IV (KMG-IV): sequencing the most valuable type-strain genomes for metagenomic binning, comparative biology and taxonomic classification.</title>
        <authorList>
            <person name="Goeker M."/>
        </authorList>
    </citation>
    <scope>NUCLEOTIDE SEQUENCE [LARGE SCALE GENOMIC DNA]</scope>
    <source>
        <strain evidence="1 2">DSM 18048</strain>
    </source>
</reference>
<gene>
    <name evidence="1" type="ORF">DES52_11634</name>
</gene>
<protein>
    <submittedName>
        <fullName evidence="1">Uncharacterized protein</fullName>
    </submittedName>
</protein>
<dbReference type="Proteomes" id="UP000248326">
    <property type="component" value="Unassembled WGS sequence"/>
</dbReference>
<dbReference type="EMBL" id="QJSX01000016">
    <property type="protein sequence ID" value="PYE50967.1"/>
    <property type="molecule type" value="Genomic_DNA"/>
</dbReference>
<proteinExistence type="predicted"/>
<accession>A0A318S3D9</accession>
<comment type="caution">
    <text evidence="1">The sequence shown here is derived from an EMBL/GenBank/DDBJ whole genome shotgun (WGS) entry which is preliminary data.</text>
</comment>
<sequence length="133" mass="15301">MREDDTVRIRILEPSTHAITVNEVRELLAAIAVKPPRDDRTLSDLLERATFSQGSAVLFELLRTKLGRSTEVQYDGSCHLYARDEQRKQIKLHGNTRKARSALVRRSQRTLRHLNSFNHARTLDDHKVDVCLS</sequence>
<dbReference type="AlphaFoldDB" id="A0A318S3D9"/>
<name>A0A318S3D9_9DEIO</name>